<feature type="binding site" evidence="6">
    <location>
        <position position="229"/>
    </location>
    <ligand>
        <name>NAD(+)</name>
        <dbReference type="ChEBI" id="CHEBI:57540"/>
    </ligand>
</feature>
<dbReference type="Gene3D" id="3.40.50.720">
    <property type="entry name" value="NAD(P)-binding Rossmann-like Domain"/>
    <property type="match status" value="1"/>
</dbReference>
<dbReference type="Proteomes" id="UP000315289">
    <property type="component" value="Unassembled WGS sequence"/>
</dbReference>
<dbReference type="Pfam" id="PF00208">
    <property type="entry name" value="ELFV_dehydrog"/>
    <property type="match status" value="1"/>
</dbReference>
<dbReference type="InterPro" id="IPR006095">
    <property type="entry name" value="Glu/Leu/Phe/Val/Trp_DH"/>
</dbReference>
<comment type="subunit">
    <text evidence="2">Homohexamer.</text>
</comment>
<accession>A0A557SUG8</accession>
<dbReference type="RefSeq" id="WP_144732063.1">
    <property type="nucleotide sequence ID" value="NZ_ML675585.1"/>
</dbReference>
<dbReference type="EMBL" id="VOAH01000009">
    <property type="protein sequence ID" value="TVP40243.1"/>
    <property type="molecule type" value="Genomic_DNA"/>
</dbReference>
<organism evidence="10 11">
    <name type="scientific">Candidatus Nitrosocosmicus arcticus</name>
    <dbReference type="NCBI Taxonomy" id="2035267"/>
    <lineage>
        <taxon>Archaea</taxon>
        <taxon>Nitrososphaerota</taxon>
        <taxon>Nitrososphaeria</taxon>
        <taxon>Nitrososphaerales</taxon>
        <taxon>Nitrososphaeraceae</taxon>
        <taxon>Candidatus Nitrosocosmicus</taxon>
    </lineage>
</organism>
<dbReference type="PIRSF" id="PIRSF000185">
    <property type="entry name" value="Glu_DH"/>
    <property type="match status" value="1"/>
</dbReference>
<gene>
    <name evidence="10" type="primary">gdhA</name>
    <name evidence="10" type="ORF">NARC_90149</name>
</gene>
<feature type="binding site" evidence="6">
    <location>
        <position position="198"/>
    </location>
    <ligand>
        <name>NAD(+)</name>
        <dbReference type="ChEBI" id="CHEBI:57540"/>
    </ligand>
</feature>
<dbReference type="SMART" id="SM00839">
    <property type="entry name" value="ELFV_dehydrog"/>
    <property type="match status" value="1"/>
</dbReference>
<keyword evidence="11" id="KW-1185">Reference proteome</keyword>
<dbReference type="Pfam" id="PF02812">
    <property type="entry name" value="ELFV_dehydrog_N"/>
    <property type="match status" value="1"/>
</dbReference>
<evidence type="ECO:0000259" key="9">
    <source>
        <dbReference type="SMART" id="SM00839"/>
    </source>
</evidence>
<dbReference type="GO" id="GO:0006538">
    <property type="term" value="P:L-glutamate catabolic process"/>
    <property type="evidence" value="ECO:0007669"/>
    <property type="project" value="TreeGrafter"/>
</dbReference>
<feature type="binding site" evidence="6">
    <location>
        <position position="357"/>
    </location>
    <ligand>
        <name>substrate</name>
    </ligand>
</feature>
<dbReference type="GO" id="GO:0000166">
    <property type="term" value="F:nucleotide binding"/>
    <property type="evidence" value="ECO:0007669"/>
    <property type="project" value="UniProtKB-KW"/>
</dbReference>
<proteinExistence type="inferred from homology"/>
<dbReference type="InterPro" id="IPR033922">
    <property type="entry name" value="NAD_bind_Glu_DH"/>
</dbReference>
<evidence type="ECO:0000313" key="10">
    <source>
        <dbReference type="EMBL" id="TVP40243.1"/>
    </source>
</evidence>
<comment type="caution">
    <text evidence="10">The sequence shown here is derived from an EMBL/GenBank/DDBJ whole genome shotgun (WGS) entry which is preliminary data.</text>
</comment>
<dbReference type="OrthoDB" id="6425at2157"/>
<comment type="similarity">
    <text evidence="1 4 8">Belongs to the Glu/Leu/Phe/Val dehydrogenases family.</text>
</comment>
<evidence type="ECO:0000256" key="4">
    <source>
        <dbReference type="PIRNR" id="PIRNR000185"/>
    </source>
</evidence>
<reference evidence="10 11" key="1">
    <citation type="journal article" date="2019" name="Front. Microbiol.">
        <title>Ammonia Oxidation by the Arctic Terrestrial Thaumarchaeote Candidatus Nitrosocosmicus arcticus Is Stimulated by Increasing Temperatures.</title>
        <authorList>
            <person name="Alves R.J.E."/>
            <person name="Kerou M."/>
            <person name="Zappe A."/>
            <person name="Bittner R."/>
            <person name="Abby S.S."/>
            <person name="Schmidt H.A."/>
            <person name="Pfeifer K."/>
            <person name="Schleper C."/>
        </authorList>
    </citation>
    <scope>NUCLEOTIDE SEQUENCE [LARGE SCALE GENOMIC DNA]</scope>
    <source>
        <strain evidence="10 11">Kfb</strain>
    </source>
</reference>
<keyword evidence="6" id="KW-0520">NAD</keyword>
<dbReference type="Gene3D" id="3.40.50.10860">
    <property type="entry name" value="Leucine Dehydrogenase, chain A, domain 1"/>
    <property type="match status" value="1"/>
</dbReference>
<dbReference type="InterPro" id="IPR046346">
    <property type="entry name" value="Aminoacid_DH-like_N_sf"/>
</dbReference>
<sequence length="424" mass="46622">MTSNTNEYASTNNPYQMALKQLQETAKIINLDEGIHKILAKPKRILTVSLPVKMDDGRIEVFTGFRSQHNDARGPFKGGIRYHPQVTIEEVMALSMWMTWKCAIVGIPLGGGKGGIICNPKKMSNSELERMTRRYAYAISDIIGPYTDIPAPDVYTGGQEMAWIMDTYSTLKGNHGEPAVITGKPLSIGGSLGRTEATGRGLSFTVREAAKRQNIDMNGATVVVQGFGNAGQYAAQLVEEQGAKIIAVSDTQGAIINKNGFSAHELIKFKLENKSIRGFPGSTEISNDELLTTECTILIPAALENQITKDNASRIKTKIVAEAANGPTTPEADKIFYENNILVIPDVLANSGGVTVSYFEWLQNLRREYWSEAEVNERLDVIMTRAFGEVYEAHQRYSTNMRTASIALAVNRVAEAIKLRGIWP</sequence>
<dbReference type="InterPro" id="IPR006096">
    <property type="entry name" value="Glu/Leu/Phe/Val/Trp_DH_C"/>
</dbReference>
<dbReference type="InterPro" id="IPR006097">
    <property type="entry name" value="Glu/Leu/Phe/Val/Trp_DH_dimer"/>
</dbReference>
<keyword evidence="3 4" id="KW-0560">Oxidoreductase</keyword>
<evidence type="ECO:0000256" key="8">
    <source>
        <dbReference type="RuleBase" id="RU004417"/>
    </source>
</evidence>
<dbReference type="InterPro" id="IPR036291">
    <property type="entry name" value="NAD(P)-bd_dom_sf"/>
</dbReference>
<dbReference type="AlphaFoldDB" id="A0A557SUG8"/>
<feature type="domain" description="Glutamate/phenylalanine/leucine/valine/L-tryptophan dehydrogenase C-terminal" evidence="9">
    <location>
        <begin position="191"/>
        <end position="421"/>
    </location>
</feature>
<evidence type="ECO:0000256" key="6">
    <source>
        <dbReference type="PIRSR" id="PIRSR000185-2"/>
    </source>
</evidence>
<evidence type="ECO:0000256" key="7">
    <source>
        <dbReference type="PIRSR" id="PIRSR000185-3"/>
    </source>
</evidence>
<dbReference type="SUPFAM" id="SSF51735">
    <property type="entry name" value="NAD(P)-binding Rossmann-fold domains"/>
    <property type="match status" value="1"/>
</dbReference>
<evidence type="ECO:0000256" key="2">
    <source>
        <dbReference type="ARBA" id="ARBA00011643"/>
    </source>
</evidence>
<dbReference type="CDD" id="cd01076">
    <property type="entry name" value="NAD_bind_1_Glu_DH"/>
    <property type="match status" value="1"/>
</dbReference>
<evidence type="ECO:0000256" key="1">
    <source>
        <dbReference type="ARBA" id="ARBA00006382"/>
    </source>
</evidence>
<dbReference type="PROSITE" id="PS00074">
    <property type="entry name" value="GLFV_DEHYDROGENASE"/>
    <property type="match status" value="1"/>
</dbReference>
<evidence type="ECO:0000256" key="5">
    <source>
        <dbReference type="PIRSR" id="PIRSR000185-1"/>
    </source>
</evidence>
<feature type="binding site" evidence="6">
    <location>
        <position position="101"/>
    </location>
    <ligand>
        <name>substrate</name>
    </ligand>
</feature>
<dbReference type="SUPFAM" id="SSF53223">
    <property type="entry name" value="Aminoacid dehydrogenase-like, N-terminal domain"/>
    <property type="match status" value="1"/>
</dbReference>
<dbReference type="InterPro" id="IPR014362">
    <property type="entry name" value="Glu_DH"/>
</dbReference>
<feature type="binding site" evidence="6">
    <location>
        <position position="77"/>
    </location>
    <ligand>
        <name>substrate</name>
    </ligand>
</feature>
<dbReference type="PRINTS" id="PR00082">
    <property type="entry name" value="GLFDHDRGNASE"/>
</dbReference>
<feature type="active site" description="Proton donor" evidence="5">
    <location>
        <position position="113"/>
    </location>
</feature>
<dbReference type="FunFam" id="3.40.50.10860:FF:000003">
    <property type="entry name" value="Glutamate dehydrogenase"/>
    <property type="match status" value="1"/>
</dbReference>
<evidence type="ECO:0000313" key="11">
    <source>
        <dbReference type="Proteomes" id="UP000315289"/>
    </source>
</evidence>
<keyword evidence="6" id="KW-0547">Nucleotide-binding</keyword>
<dbReference type="PANTHER" id="PTHR11606:SF13">
    <property type="entry name" value="GLUTAMATE DEHYDROGENASE 1, MITOCHONDRIAL"/>
    <property type="match status" value="1"/>
</dbReference>
<protein>
    <recommendedName>
        <fullName evidence="4">Glutamate dehydrogenase</fullName>
    </recommendedName>
</protein>
<dbReference type="InterPro" id="IPR033524">
    <property type="entry name" value="Glu/Leu/Phe/Val_DH_AS"/>
</dbReference>
<evidence type="ECO:0000256" key="3">
    <source>
        <dbReference type="ARBA" id="ARBA00023002"/>
    </source>
</evidence>
<name>A0A557SUG8_9ARCH</name>
<feature type="site" description="Important for catalysis" evidence="7">
    <location>
        <position position="153"/>
    </location>
</feature>
<dbReference type="PANTHER" id="PTHR11606">
    <property type="entry name" value="GLUTAMATE DEHYDROGENASE"/>
    <property type="match status" value="1"/>
</dbReference>
<dbReference type="GO" id="GO:0004352">
    <property type="term" value="F:glutamate dehydrogenase (NAD+) activity"/>
    <property type="evidence" value="ECO:0007669"/>
    <property type="project" value="TreeGrafter"/>
</dbReference>